<dbReference type="AlphaFoldDB" id="A0A3N2D1W3"/>
<feature type="region of interest" description="Disordered" evidence="10">
    <location>
        <begin position="180"/>
        <end position="203"/>
    </location>
</feature>
<dbReference type="SUPFAM" id="SSF53182">
    <property type="entry name" value="Pyrrolidone carboxyl peptidase (pyroglutamate aminopeptidase)"/>
    <property type="match status" value="1"/>
</dbReference>
<name>A0A3N2D1W3_9MICO</name>
<organism evidence="11 12">
    <name type="scientific">Salana multivorans</name>
    <dbReference type="NCBI Taxonomy" id="120377"/>
    <lineage>
        <taxon>Bacteria</taxon>
        <taxon>Bacillati</taxon>
        <taxon>Actinomycetota</taxon>
        <taxon>Actinomycetes</taxon>
        <taxon>Micrococcales</taxon>
        <taxon>Beutenbergiaceae</taxon>
        <taxon>Salana</taxon>
    </lineage>
</organism>
<evidence type="ECO:0000256" key="2">
    <source>
        <dbReference type="ARBA" id="ARBA00002280"/>
    </source>
</evidence>
<reference evidence="11 12" key="1">
    <citation type="submission" date="2018-11" db="EMBL/GenBank/DDBJ databases">
        <title>Sequencing the genomes of 1000 actinobacteria strains.</title>
        <authorList>
            <person name="Klenk H.-P."/>
        </authorList>
    </citation>
    <scope>NUCLEOTIDE SEQUENCE [LARGE SCALE GENOMIC DNA]</scope>
    <source>
        <strain evidence="11 12">DSM 13521</strain>
    </source>
</reference>
<evidence type="ECO:0000256" key="10">
    <source>
        <dbReference type="SAM" id="MobiDB-lite"/>
    </source>
</evidence>
<comment type="function">
    <text evidence="2">Removes 5-oxoproline from various penultimate amino acid residues except L-proline.</text>
</comment>
<dbReference type="InterPro" id="IPR033693">
    <property type="entry name" value="PGPEP1_Glu_AS"/>
</dbReference>
<dbReference type="EMBL" id="RKHQ01000002">
    <property type="protein sequence ID" value="ROR93454.1"/>
    <property type="molecule type" value="Genomic_DNA"/>
</dbReference>
<dbReference type="InterPro" id="IPR000816">
    <property type="entry name" value="Peptidase_C15"/>
</dbReference>
<keyword evidence="6" id="KW-0645">Protease</keyword>
<dbReference type="Gene3D" id="3.40.630.20">
    <property type="entry name" value="Peptidase C15, pyroglutamyl peptidase I-like"/>
    <property type="match status" value="1"/>
</dbReference>
<dbReference type="CDD" id="cd00501">
    <property type="entry name" value="Peptidase_C15"/>
    <property type="match status" value="1"/>
</dbReference>
<accession>A0A3N2D1W3</accession>
<evidence type="ECO:0000256" key="1">
    <source>
        <dbReference type="ARBA" id="ARBA00001770"/>
    </source>
</evidence>
<sequence>MTRVLLTGFEPFDGARVNPSWEVAELLADEGIGLPGVEVAAVRLPVVFSRVRGLLAAALERDAPDVVIGLGLAAGRPHVSVERVGINLAVARIPDNEGDRPRDVPLAPGRPDAHLATLPVGELLAGDPRLLDSLSAGAYVCNAVLFHLLDLVALVAPGTERVRAAGFLHVPATGPDALASHDEVGTGGGAGGSVGTEGAGADVPQVPLRDVADVVAGAVRLTLEARAGSAASGQPDG</sequence>
<dbReference type="GO" id="GO:0005829">
    <property type="term" value="C:cytosol"/>
    <property type="evidence" value="ECO:0007669"/>
    <property type="project" value="InterPro"/>
</dbReference>
<dbReference type="GO" id="GO:0006508">
    <property type="term" value="P:proteolysis"/>
    <property type="evidence" value="ECO:0007669"/>
    <property type="project" value="UniProtKB-KW"/>
</dbReference>
<comment type="catalytic activity">
    <reaction evidence="1 9">
        <text>Release of an N-terminal pyroglutamyl group from a polypeptide, the second amino acid generally not being Pro.</text>
        <dbReference type="EC" id="3.4.19.3"/>
    </reaction>
</comment>
<dbReference type="RefSeq" id="WP_123740417.1">
    <property type="nucleotide sequence ID" value="NZ_CALFQU010000035.1"/>
</dbReference>
<evidence type="ECO:0000256" key="9">
    <source>
        <dbReference type="PROSITE-ProRule" id="PRU10076"/>
    </source>
</evidence>
<evidence type="ECO:0000313" key="11">
    <source>
        <dbReference type="EMBL" id="ROR93454.1"/>
    </source>
</evidence>
<comment type="similarity">
    <text evidence="4">Belongs to the peptidase C15 family.</text>
</comment>
<dbReference type="Pfam" id="PF01470">
    <property type="entry name" value="Peptidase_C15"/>
    <property type="match status" value="1"/>
</dbReference>
<comment type="subcellular location">
    <subcellularLocation>
        <location evidence="3">Cytoplasm</location>
    </subcellularLocation>
</comment>
<dbReference type="InterPro" id="IPR036440">
    <property type="entry name" value="Peptidase_C15-like_sf"/>
</dbReference>
<evidence type="ECO:0000256" key="8">
    <source>
        <dbReference type="ARBA" id="ARBA00022807"/>
    </source>
</evidence>
<dbReference type="PANTHER" id="PTHR23402:SF1">
    <property type="entry name" value="PYROGLUTAMYL-PEPTIDASE I"/>
    <property type="match status" value="1"/>
</dbReference>
<dbReference type="Proteomes" id="UP000275356">
    <property type="component" value="Unassembled WGS sequence"/>
</dbReference>
<keyword evidence="7" id="KW-0378">Hydrolase</keyword>
<evidence type="ECO:0000313" key="12">
    <source>
        <dbReference type="Proteomes" id="UP000275356"/>
    </source>
</evidence>
<comment type="caution">
    <text evidence="11">The sequence shown here is derived from an EMBL/GenBank/DDBJ whole genome shotgun (WGS) entry which is preliminary data.</text>
</comment>
<evidence type="ECO:0000256" key="7">
    <source>
        <dbReference type="ARBA" id="ARBA00022801"/>
    </source>
</evidence>
<feature type="active site" evidence="9">
    <location>
        <position position="82"/>
    </location>
</feature>
<dbReference type="OrthoDB" id="9779738at2"/>
<dbReference type="PROSITE" id="PS01333">
    <property type="entry name" value="PYRASE_GLU"/>
    <property type="match status" value="1"/>
</dbReference>
<keyword evidence="12" id="KW-1185">Reference proteome</keyword>
<evidence type="ECO:0000256" key="6">
    <source>
        <dbReference type="ARBA" id="ARBA00022670"/>
    </source>
</evidence>
<dbReference type="GO" id="GO:0016920">
    <property type="term" value="F:pyroglutamyl-peptidase activity"/>
    <property type="evidence" value="ECO:0007669"/>
    <property type="project" value="UniProtKB-EC"/>
</dbReference>
<keyword evidence="8" id="KW-0788">Thiol protease</keyword>
<dbReference type="PRINTS" id="PR00706">
    <property type="entry name" value="PYROGLUPTASE"/>
</dbReference>
<dbReference type="EC" id="3.4.19.3" evidence="9"/>
<evidence type="ECO:0000256" key="3">
    <source>
        <dbReference type="ARBA" id="ARBA00004496"/>
    </source>
</evidence>
<proteinExistence type="inferred from homology"/>
<feature type="compositionally biased region" description="Gly residues" evidence="10">
    <location>
        <begin position="185"/>
        <end position="198"/>
    </location>
</feature>
<gene>
    <name evidence="11" type="ORF">EDD28_2868</name>
</gene>
<evidence type="ECO:0000256" key="5">
    <source>
        <dbReference type="ARBA" id="ARBA00022490"/>
    </source>
</evidence>
<evidence type="ECO:0000256" key="4">
    <source>
        <dbReference type="ARBA" id="ARBA00006641"/>
    </source>
</evidence>
<keyword evidence="5" id="KW-0963">Cytoplasm</keyword>
<protein>
    <recommendedName>
        <fullName evidence="9">Pyroglutamyl-peptidase I</fullName>
        <ecNumber evidence="9">3.4.19.3</ecNumber>
    </recommendedName>
</protein>
<dbReference type="InterPro" id="IPR016125">
    <property type="entry name" value="Peptidase_C15-like"/>
</dbReference>
<dbReference type="PANTHER" id="PTHR23402">
    <property type="entry name" value="PROTEASE FAMILY C15 PYROGLUTAMYL-PEPTIDASE I-RELATED"/>
    <property type="match status" value="1"/>
</dbReference>